<dbReference type="EMBL" id="JBHTLY010000002">
    <property type="protein sequence ID" value="MFD1201787.1"/>
    <property type="molecule type" value="Genomic_DNA"/>
</dbReference>
<comment type="caution">
    <text evidence="2">The sequence shown here is derived from an EMBL/GenBank/DDBJ whole genome shotgun (WGS) entry which is preliminary data.</text>
</comment>
<dbReference type="SUPFAM" id="SSF53067">
    <property type="entry name" value="Actin-like ATPase domain"/>
    <property type="match status" value="2"/>
</dbReference>
<reference evidence="3" key="1">
    <citation type="journal article" date="2019" name="Int. J. Syst. Evol. Microbiol.">
        <title>The Global Catalogue of Microorganisms (GCM) 10K type strain sequencing project: providing services to taxonomists for standard genome sequencing and annotation.</title>
        <authorList>
            <consortium name="The Broad Institute Genomics Platform"/>
            <consortium name="The Broad Institute Genome Sequencing Center for Infectious Disease"/>
            <person name="Wu L."/>
            <person name="Ma J."/>
        </authorList>
    </citation>
    <scope>NUCLEOTIDE SEQUENCE [LARGE SCALE GENOMIC DNA]</scope>
    <source>
        <strain evidence="3">CCUG 50213</strain>
    </source>
</reference>
<dbReference type="Pfam" id="PF01869">
    <property type="entry name" value="BcrAD_BadFG"/>
    <property type="match status" value="1"/>
</dbReference>
<dbReference type="InterPro" id="IPR043129">
    <property type="entry name" value="ATPase_NBD"/>
</dbReference>
<dbReference type="PANTHER" id="PTHR43190:SF3">
    <property type="entry name" value="N-ACETYL-D-GLUCOSAMINE KINASE"/>
    <property type="match status" value="1"/>
</dbReference>
<gene>
    <name evidence="2" type="ORF">ACFQ3U_07770</name>
</gene>
<dbReference type="Proteomes" id="UP001597181">
    <property type="component" value="Unassembled WGS sequence"/>
</dbReference>
<keyword evidence="2" id="KW-0418">Kinase</keyword>
<sequence length="329" mass="33078">MTLIAVDAGGTRTRAAVIDRRGRLHGLGIAGPGNPTAVGREAADAAVVAALAEALAAAGTPAERIKGGAVCSAGQHDADRVRAILAGSGMSAETPVVLVGDAVGAYLAVADEPTGLALVVGTGSVAIRVEGTRIAEVFDGAGWLLGDLGSGFWLGQAVAQAVAADIDGRGPRTALTADVLARIASADVSSWGGGRHPELLQLLRHCYAAPPVELAAFAELAFAHARADSVAARIVETGAKHVAATLRAARASAPGTPIAGSGSVLIRGYLGTDAHPNVLATELADTDFRRCDDGLVGAAMLALHEAGVPRTLALREELEAAITRSRAGR</sequence>
<dbReference type="GO" id="GO:0016301">
    <property type="term" value="F:kinase activity"/>
    <property type="evidence" value="ECO:0007669"/>
    <property type="project" value="UniProtKB-KW"/>
</dbReference>
<keyword evidence="2" id="KW-0808">Transferase</keyword>
<evidence type="ECO:0000313" key="2">
    <source>
        <dbReference type="EMBL" id="MFD1201787.1"/>
    </source>
</evidence>
<evidence type="ECO:0000313" key="3">
    <source>
        <dbReference type="Proteomes" id="UP001597181"/>
    </source>
</evidence>
<dbReference type="InterPro" id="IPR052519">
    <property type="entry name" value="Euk-type_GlcNAc_Kinase"/>
</dbReference>
<dbReference type="RefSeq" id="WP_343957556.1">
    <property type="nucleotide sequence ID" value="NZ_BAAAKZ010000002.1"/>
</dbReference>
<feature type="domain" description="ATPase BadF/BadG/BcrA/BcrD type" evidence="1">
    <location>
        <begin position="6"/>
        <end position="267"/>
    </location>
</feature>
<protein>
    <submittedName>
        <fullName evidence="2">N-acetylglucosamine kinase</fullName>
    </submittedName>
</protein>
<dbReference type="InterPro" id="IPR002731">
    <property type="entry name" value="ATPase_BadF"/>
</dbReference>
<organism evidence="2 3">
    <name type="scientific">Leucobacter albus</name>
    <dbReference type="NCBI Taxonomy" id="272210"/>
    <lineage>
        <taxon>Bacteria</taxon>
        <taxon>Bacillati</taxon>
        <taxon>Actinomycetota</taxon>
        <taxon>Actinomycetes</taxon>
        <taxon>Micrococcales</taxon>
        <taxon>Microbacteriaceae</taxon>
        <taxon>Leucobacter</taxon>
    </lineage>
</organism>
<dbReference type="Gene3D" id="3.30.420.40">
    <property type="match status" value="2"/>
</dbReference>
<name>A0ABW3TMV0_9MICO</name>
<evidence type="ECO:0000259" key="1">
    <source>
        <dbReference type="Pfam" id="PF01869"/>
    </source>
</evidence>
<keyword evidence="3" id="KW-1185">Reference proteome</keyword>
<accession>A0ABW3TMV0</accession>
<dbReference type="PANTHER" id="PTHR43190">
    <property type="entry name" value="N-ACETYL-D-GLUCOSAMINE KINASE"/>
    <property type="match status" value="1"/>
</dbReference>
<proteinExistence type="predicted"/>